<dbReference type="EMBL" id="VKHS01000125">
    <property type="protein sequence ID" value="MBB0229453.1"/>
    <property type="molecule type" value="Genomic_DNA"/>
</dbReference>
<evidence type="ECO:0000256" key="1">
    <source>
        <dbReference type="SAM" id="MobiDB-lite"/>
    </source>
</evidence>
<dbReference type="AlphaFoldDB" id="A0A7W3T279"/>
<dbReference type="Proteomes" id="UP000530234">
    <property type="component" value="Unassembled WGS sequence"/>
</dbReference>
<accession>A0A7W3T279</accession>
<feature type="compositionally biased region" description="Low complexity" evidence="1">
    <location>
        <begin position="12"/>
        <end position="21"/>
    </location>
</feature>
<comment type="caution">
    <text evidence="2">The sequence shown here is derived from an EMBL/GenBank/DDBJ whole genome shotgun (WGS) entry which is preliminary data.</text>
</comment>
<organism evidence="2 3">
    <name type="scientific">Streptomyces calidiresistens</name>
    <dbReference type="NCBI Taxonomy" id="1485586"/>
    <lineage>
        <taxon>Bacteria</taxon>
        <taxon>Bacillati</taxon>
        <taxon>Actinomycetota</taxon>
        <taxon>Actinomycetes</taxon>
        <taxon>Kitasatosporales</taxon>
        <taxon>Streptomycetaceae</taxon>
        <taxon>Streptomyces</taxon>
    </lineage>
</organism>
<keyword evidence="3" id="KW-1185">Reference proteome</keyword>
<reference evidence="3" key="1">
    <citation type="submission" date="2019-10" db="EMBL/GenBank/DDBJ databases">
        <title>Streptomyces sp. nov., a novel actinobacterium isolated from alkaline environment.</title>
        <authorList>
            <person name="Golinska P."/>
        </authorList>
    </citation>
    <scope>NUCLEOTIDE SEQUENCE [LARGE SCALE GENOMIC DNA]</scope>
    <source>
        <strain evidence="3">DSM 42108</strain>
    </source>
</reference>
<feature type="region of interest" description="Disordered" evidence="1">
    <location>
        <begin position="1"/>
        <end position="35"/>
    </location>
</feature>
<feature type="region of interest" description="Disordered" evidence="1">
    <location>
        <begin position="77"/>
        <end position="120"/>
    </location>
</feature>
<feature type="non-terminal residue" evidence="2">
    <location>
        <position position="120"/>
    </location>
</feature>
<feature type="compositionally biased region" description="Pro residues" evidence="1">
    <location>
        <begin position="1"/>
        <end position="11"/>
    </location>
</feature>
<proteinExistence type="predicted"/>
<dbReference type="RefSeq" id="WP_228473674.1">
    <property type="nucleotide sequence ID" value="NZ_VKHS01000125.1"/>
</dbReference>
<gene>
    <name evidence="2" type="ORF">FOE67_07980</name>
</gene>
<feature type="compositionally biased region" description="Basic and acidic residues" evidence="1">
    <location>
        <begin position="92"/>
        <end position="120"/>
    </location>
</feature>
<protein>
    <submittedName>
        <fullName evidence="2">Uncharacterized protein</fullName>
    </submittedName>
</protein>
<evidence type="ECO:0000313" key="2">
    <source>
        <dbReference type="EMBL" id="MBB0229453.1"/>
    </source>
</evidence>
<name>A0A7W3T279_9ACTN</name>
<evidence type="ECO:0000313" key="3">
    <source>
        <dbReference type="Proteomes" id="UP000530234"/>
    </source>
</evidence>
<sequence>MSGAPSSPPSRSPGSARTASPDAAGASPDGHTFATPLCSVDRIEVLAEEPVLRFLVHKTVDPRDRYMAGHFPGLTLLPAGPEHRHHRHRHERGPVRGGDRRRVAGERHEEQQTREAGEKA</sequence>